<dbReference type="Proteomes" id="UP000187367">
    <property type="component" value="Unassembled WGS sequence"/>
</dbReference>
<dbReference type="EMBL" id="MTJL01000019">
    <property type="protein sequence ID" value="OMI05399.1"/>
    <property type="molecule type" value="Genomic_DNA"/>
</dbReference>
<sequence>MASSTFWNNEIDKRFFCSKIQLFINERVHQNRLKYKVQVCRSFSKKCKYVSTFKTLFHSGLLMLFLYLMKNVKITAYADLMPTKAAEGG</sequence>
<keyword evidence="1" id="KW-0472">Membrane</keyword>
<keyword evidence="1" id="KW-1133">Transmembrane helix</keyword>
<gene>
    <name evidence="2" type="ORF">BW143_11145</name>
</gene>
<reference evidence="2 3" key="1">
    <citation type="submission" date="2017-01" db="EMBL/GenBank/DDBJ databases">
        <title>Bacillus phylogenomics.</title>
        <authorList>
            <person name="Dunlap C."/>
        </authorList>
    </citation>
    <scope>NUCLEOTIDE SEQUENCE [LARGE SCALE GENOMIC DNA]</scope>
    <source>
        <strain evidence="2 3">NRRL B-41282</strain>
    </source>
</reference>
<name>A0A1R1QL69_9BACI</name>
<organism evidence="2 3">
    <name type="scientific">Bacillus swezeyi</name>
    <dbReference type="NCBI Taxonomy" id="1925020"/>
    <lineage>
        <taxon>Bacteria</taxon>
        <taxon>Bacillati</taxon>
        <taxon>Bacillota</taxon>
        <taxon>Bacilli</taxon>
        <taxon>Bacillales</taxon>
        <taxon>Bacillaceae</taxon>
        <taxon>Bacillus</taxon>
    </lineage>
</organism>
<keyword evidence="1" id="KW-0812">Transmembrane</keyword>
<evidence type="ECO:0000313" key="3">
    <source>
        <dbReference type="Proteomes" id="UP000187367"/>
    </source>
</evidence>
<dbReference type="AlphaFoldDB" id="A0A1R1QL69"/>
<evidence type="ECO:0000256" key="1">
    <source>
        <dbReference type="SAM" id="Phobius"/>
    </source>
</evidence>
<comment type="caution">
    <text evidence="2">The sequence shown here is derived from an EMBL/GenBank/DDBJ whole genome shotgun (WGS) entry which is preliminary data.</text>
</comment>
<evidence type="ECO:0000313" key="2">
    <source>
        <dbReference type="EMBL" id="OMI05399.1"/>
    </source>
</evidence>
<protein>
    <submittedName>
        <fullName evidence="2">Uncharacterized protein</fullName>
    </submittedName>
</protein>
<accession>A0A1R1S3A1</accession>
<accession>A0A1R1QL69</accession>
<proteinExistence type="predicted"/>
<feature type="transmembrane region" description="Helical" evidence="1">
    <location>
        <begin position="51"/>
        <end position="69"/>
    </location>
</feature>
<keyword evidence="3" id="KW-1185">Reference proteome</keyword>